<name>A0A377ZVH8_KLEPN</name>
<dbReference type="EMBL" id="UGMA01000005">
    <property type="protein sequence ID" value="STU86679.1"/>
    <property type="molecule type" value="Genomic_DNA"/>
</dbReference>
<dbReference type="InterPro" id="IPR000914">
    <property type="entry name" value="SBP_5_dom"/>
</dbReference>
<dbReference type="SUPFAM" id="SSF53850">
    <property type="entry name" value="Periplasmic binding protein-like II"/>
    <property type="match status" value="1"/>
</dbReference>
<dbReference type="Pfam" id="PF00496">
    <property type="entry name" value="SBP_bac_5"/>
    <property type="match status" value="1"/>
</dbReference>
<dbReference type="Proteomes" id="UP000254020">
    <property type="component" value="Unassembled WGS sequence"/>
</dbReference>
<dbReference type="PANTHER" id="PTHR30290">
    <property type="entry name" value="PERIPLASMIC BINDING COMPONENT OF ABC TRANSPORTER"/>
    <property type="match status" value="1"/>
</dbReference>
<protein>
    <submittedName>
        <fullName evidence="2">Peptide transport periplasmic protein</fullName>
    </submittedName>
</protein>
<organism evidence="2 3">
    <name type="scientific">Klebsiella pneumoniae subsp. pneumoniae</name>
    <dbReference type="NCBI Taxonomy" id="72407"/>
    <lineage>
        <taxon>Bacteria</taxon>
        <taxon>Pseudomonadati</taxon>
        <taxon>Pseudomonadota</taxon>
        <taxon>Gammaproteobacteria</taxon>
        <taxon>Enterobacterales</taxon>
        <taxon>Enterobacteriaceae</taxon>
        <taxon>Klebsiella/Raoultella group</taxon>
        <taxon>Klebsiella</taxon>
        <taxon>Klebsiella pneumoniae complex</taxon>
    </lineage>
</organism>
<reference evidence="2 3" key="1">
    <citation type="submission" date="2018-06" db="EMBL/GenBank/DDBJ databases">
        <authorList>
            <consortium name="Pathogen Informatics"/>
            <person name="Doyle S."/>
        </authorList>
    </citation>
    <scope>NUCLEOTIDE SEQUENCE [LARGE SCALE GENOMIC DNA]</scope>
    <source>
        <strain evidence="2 3">NCTC9504</strain>
    </source>
</reference>
<evidence type="ECO:0000313" key="2">
    <source>
        <dbReference type="EMBL" id="STU86679.1"/>
    </source>
</evidence>
<dbReference type="Gene3D" id="3.10.105.10">
    <property type="entry name" value="Dipeptide-binding Protein, Domain 3"/>
    <property type="match status" value="1"/>
</dbReference>
<accession>A0A377ZVH8</accession>
<sequence>MNIAWLAFNTAKPPLDNPEVRHALALAINNQRLMQSIYYGTAETAASMLPRASWAYDNDAKITEYNPQEARAA</sequence>
<evidence type="ECO:0000313" key="3">
    <source>
        <dbReference type="Proteomes" id="UP000254020"/>
    </source>
</evidence>
<dbReference type="InterPro" id="IPR039424">
    <property type="entry name" value="SBP_5"/>
</dbReference>
<dbReference type="GO" id="GO:0015833">
    <property type="term" value="P:peptide transport"/>
    <property type="evidence" value="ECO:0007669"/>
    <property type="project" value="TreeGrafter"/>
</dbReference>
<dbReference type="AlphaFoldDB" id="A0A377ZVH8"/>
<dbReference type="PANTHER" id="PTHR30290:SF28">
    <property type="entry name" value="ABC TRANSPORTER PERIPLASMIC-BINDING PROTEIN SAPA-RELATED"/>
    <property type="match status" value="1"/>
</dbReference>
<feature type="domain" description="Solute-binding protein family 5" evidence="1">
    <location>
        <begin position="2"/>
        <end position="72"/>
    </location>
</feature>
<gene>
    <name evidence="2" type="primary">dppA_7</name>
    <name evidence="2" type="ORF">NCTC9504_03869</name>
</gene>
<dbReference type="GO" id="GO:1904680">
    <property type="term" value="F:peptide transmembrane transporter activity"/>
    <property type="evidence" value="ECO:0007669"/>
    <property type="project" value="TreeGrafter"/>
</dbReference>
<proteinExistence type="predicted"/>
<evidence type="ECO:0000259" key="1">
    <source>
        <dbReference type="Pfam" id="PF00496"/>
    </source>
</evidence>